<name>A0A1D9QFL6_SCLS1</name>
<gene>
    <name evidence="1" type="ORF">sscle_11g084680</name>
</gene>
<proteinExistence type="predicted"/>
<evidence type="ECO:0000313" key="1">
    <source>
        <dbReference type="EMBL" id="APA13698.1"/>
    </source>
</evidence>
<dbReference type="Proteomes" id="UP000177798">
    <property type="component" value="Chromosome 11"/>
</dbReference>
<evidence type="ECO:0000313" key="2">
    <source>
        <dbReference type="Proteomes" id="UP000177798"/>
    </source>
</evidence>
<dbReference type="AlphaFoldDB" id="A0A1D9QFL6"/>
<dbReference type="RefSeq" id="XP_001590993.1">
    <property type="nucleotide sequence ID" value="XM_001590943.1"/>
</dbReference>
<reference evidence="2" key="1">
    <citation type="journal article" date="2017" name="Genome Biol. Evol.">
        <title>The complete genome sequence of the phytopathogenic fungus Sclerotinia sclerotiorum reveals insights into the genome architecture of broad host range pathogens.</title>
        <authorList>
            <person name="Derbyshire M."/>
            <person name="Denton-Giles M."/>
            <person name="Hegedus D."/>
            <person name="Seifbarghy S."/>
            <person name="Rollins J."/>
            <person name="van Kan J."/>
            <person name="Seidl M.F."/>
            <person name="Faino L."/>
            <person name="Mbengue M."/>
            <person name="Navaud O."/>
            <person name="Raffaele S."/>
            <person name="Hammond-Kosack K."/>
            <person name="Heard S."/>
            <person name="Oliver R."/>
        </authorList>
    </citation>
    <scope>NUCLEOTIDE SEQUENCE [LARGE SCALE GENOMIC DNA]</scope>
    <source>
        <strain evidence="2">ATCC 18683 / 1980 / Ss-1</strain>
    </source>
</reference>
<sequence>MAKAGHRSQNEVDNSMTLNYAMASDPFESWKSFLFLHKNVINPWFLTMLVTWRTLFFRGSEMIVSEQNWSKVESGGEWLQR</sequence>
<dbReference type="EMBL" id="CP017824">
    <property type="protein sequence ID" value="APA13698.1"/>
    <property type="molecule type" value="Genomic_DNA"/>
</dbReference>
<dbReference type="VEuPathDB" id="FungiDB:sscle_11g084680"/>
<organism evidence="1 2">
    <name type="scientific">Sclerotinia sclerotiorum (strain ATCC 18683 / 1980 / Ss-1)</name>
    <name type="common">White mold</name>
    <name type="synonym">Whetzelinia sclerotiorum</name>
    <dbReference type="NCBI Taxonomy" id="665079"/>
    <lineage>
        <taxon>Eukaryota</taxon>
        <taxon>Fungi</taxon>
        <taxon>Dikarya</taxon>
        <taxon>Ascomycota</taxon>
        <taxon>Pezizomycotina</taxon>
        <taxon>Leotiomycetes</taxon>
        <taxon>Helotiales</taxon>
        <taxon>Sclerotiniaceae</taxon>
        <taxon>Sclerotinia</taxon>
    </lineage>
</organism>
<protein>
    <submittedName>
        <fullName evidence="1">Uncharacterized protein</fullName>
    </submittedName>
</protein>
<dbReference type="KEGG" id="ssl:SS1G_07617"/>
<accession>A0A1D9QFL6</accession>